<keyword evidence="3" id="KW-1185">Reference proteome</keyword>
<protein>
    <submittedName>
        <fullName evidence="2">SERTA domain-containing protein 3</fullName>
    </submittedName>
</protein>
<feature type="compositionally biased region" description="Low complexity" evidence="1">
    <location>
        <begin position="164"/>
        <end position="189"/>
    </location>
</feature>
<reference evidence="2 3" key="1">
    <citation type="submission" date="2024-02" db="EMBL/GenBank/DDBJ databases">
        <title>A draft genome for the cacao thread blight pathogen Marasmius crinis-equi.</title>
        <authorList>
            <person name="Cohen S.P."/>
            <person name="Baruah I.K."/>
            <person name="Amoako-Attah I."/>
            <person name="Bukari Y."/>
            <person name="Meinhardt L.W."/>
            <person name="Bailey B.A."/>
        </authorList>
    </citation>
    <scope>NUCLEOTIDE SEQUENCE [LARGE SCALE GENOMIC DNA]</scope>
    <source>
        <strain evidence="2 3">GH-76</strain>
    </source>
</reference>
<feature type="compositionally biased region" description="Basic and acidic residues" evidence="1">
    <location>
        <begin position="259"/>
        <end position="271"/>
    </location>
</feature>
<feature type="compositionally biased region" description="Polar residues" evidence="1">
    <location>
        <begin position="79"/>
        <end position="91"/>
    </location>
</feature>
<accession>A0ABR3FIP5</accession>
<feature type="compositionally biased region" description="Basic and acidic residues" evidence="1">
    <location>
        <begin position="235"/>
        <end position="246"/>
    </location>
</feature>
<dbReference type="Proteomes" id="UP001465976">
    <property type="component" value="Unassembled WGS sequence"/>
</dbReference>
<gene>
    <name evidence="2" type="primary">RBT1_8</name>
    <name evidence="2" type="ORF">V5O48_006983</name>
</gene>
<feature type="compositionally biased region" description="Basic and acidic residues" evidence="1">
    <location>
        <begin position="401"/>
        <end position="414"/>
    </location>
</feature>
<organism evidence="2 3">
    <name type="scientific">Marasmius crinis-equi</name>
    <dbReference type="NCBI Taxonomy" id="585013"/>
    <lineage>
        <taxon>Eukaryota</taxon>
        <taxon>Fungi</taxon>
        <taxon>Dikarya</taxon>
        <taxon>Basidiomycota</taxon>
        <taxon>Agaricomycotina</taxon>
        <taxon>Agaricomycetes</taxon>
        <taxon>Agaricomycetidae</taxon>
        <taxon>Agaricales</taxon>
        <taxon>Marasmiineae</taxon>
        <taxon>Marasmiaceae</taxon>
        <taxon>Marasmius</taxon>
    </lineage>
</organism>
<comment type="caution">
    <text evidence="2">The sequence shown here is derived from an EMBL/GenBank/DDBJ whole genome shotgun (WGS) entry which is preliminary data.</text>
</comment>
<proteinExistence type="predicted"/>
<feature type="region of interest" description="Disordered" evidence="1">
    <location>
        <begin position="235"/>
        <end position="481"/>
    </location>
</feature>
<feature type="region of interest" description="Disordered" evidence="1">
    <location>
        <begin position="77"/>
        <end position="206"/>
    </location>
</feature>
<name>A0ABR3FIP5_9AGAR</name>
<evidence type="ECO:0000256" key="1">
    <source>
        <dbReference type="SAM" id="MobiDB-lite"/>
    </source>
</evidence>
<feature type="compositionally biased region" description="Pro residues" evidence="1">
    <location>
        <begin position="457"/>
        <end position="468"/>
    </location>
</feature>
<feature type="compositionally biased region" description="Basic and acidic residues" evidence="1">
    <location>
        <begin position="423"/>
        <end position="440"/>
    </location>
</feature>
<evidence type="ECO:0000313" key="3">
    <source>
        <dbReference type="Proteomes" id="UP001465976"/>
    </source>
</evidence>
<dbReference type="EMBL" id="JBAHYK010000347">
    <property type="protein sequence ID" value="KAL0574967.1"/>
    <property type="molecule type" value="Genomic_DNA"/>
</dbReference>
<evidence type="ECO:0000313" key="2">
    <source>
        <dbReference type="EMBL" id="KAL0574967.1"/>
    </source>
</evidence>
<feature type="compositionally biased region" description="Low complexity" evidence="1">
    <location>
        <begin position="345"/>
        <end position="363"/>
    </location>
</feature>
<sequence length="701" mass="76822">MRRRVANGIFSFEKGGEAWNLVMAKLAGMPLSKPGHQRTAFNMWAKQNESLIDMLVEKKQLELLEAKKRLLDSIKETAGQDNNAESASKQNGGEVAGEQNKKGEKVAQKKSGSGKKGSTDGNGDTTKDETLDNSSAAHTKRPRVPERPLPTGGVRTLQKKLKTDPTTSTTTVASTSSQRPSGSSSAAPSDSKKTQGGPGNWPSTINTVALRRPRTYLAMSTGGMAPLTIAQRAEREARRAQAEREGGIVPLGEMTTEITRQEILERREHSPGWETDGSLGQPLAPCERRRASTAKQHVNSDIEALGDTGKGSASSPIHLDSPIDLVSPKSSWPPTPDVEQPQPQALSARDASPSASSVASAISPQLRPTRVQASSPINVEMPPSTQPRRKVENGSFSHLALKTELKEPGPEVLRRTGKRAHKSGRDSGRSKRRRVERELDTSEDELSTHLEQVAPSSPLPLSSPPLSPSPSTTSKSHQVLSHVEILRRAKGKGRRTSRTEASVAGTTKYNATVDLSTVDTSSYTFELPEDAPRYLHLTMEMCSAVKVEDEGFLQVLKLWVEFEQWAGFVERGKLTTKGRPPQVSIWIAHGQRSNFVPDIQDVREYGKQLMGWWRNCTPDWRVVKGSNELRRGRGNWEDLRVSGVNGLTSVVAALAWWMGAIAKLSRDKPQDQQFYELQLEAFVGTLKDVKYSLQQLLAVAR</sequence>